<dbReference type="SUPFAM" id="SSF53335">
    <property type="entry name" value="S-adenosyl-L-methionine-dependent methyltransferases"/>
    <property type="match status" value="1"/>
</dbReference>
<dbReference type="InterPro" id="IPR001678">
    <property type="entry name" value="MeTrfase_RsmB-F_NOP2_dom"/>
</dbReference>
<dbReference type="CDD" id="cd02440">
    <property type="entry name" value="AdoMet_MTases"/>
    <property type="match status" value="1"/>
</dbReference>
<name>A0ABV9K9J7_9PORP</name>
<comment type="similarity">
    <text evidence="6">Belongs to the class I-like SAM-binding methyltransferase superfamily. RsmB/NOP family.</text>
</comment>
<proteinExistence type="inferred from homology"/>
<organism evidence="8 9">
    <name type="scientific">Falsiporphyromonas endometrii</name>
    <dbReference type="NCBI Taxonomy" id="1387297"/>
    <lineage>
        <taxon>Bacteria</taxon>
        <taxon>Pseudomonadati</taxon>
        <taxon>Bacteroidota</taxon>
        <taxon>Bacteroidia</taxon>
        <taxon>Bacteroidales</taxon>
        <taxon>Porphyromonadaceae</taxon>
        <taxon>Falsiporphyromonas</taxon>
    </lineage>
</organism>
<dbReference type="Gene3D" id="3.40.50.150">
    <property type="entry name" value="Vaccinia Virus protein VP39"/>
    <property type="match status" value="1"/>
</dbReference>
<keyword evidence="1" id="KW-0963">Cytoplasm</keyword>
<dbReference type="InterPro" id="IPR023267">
    <property type="entry name" value="RCMT"/>
</dbReference>
<keyword evidence="4 6" id="KW-0949">S-adenosyl-L-methionine</keyword>
<dbReference type="PANTHER" id="PTHR22807">
    <property type="entry name" value="NOP2 YEAST -RELATED NOL1/NOP2/FMU SUN DOMAIN-CONTAINING"/>
    <property type="match status" value="1"/>
</dbReference>
<evidence type="ECO:0000313" key="8">
    <source>
        <dbReference type="EMBL" id="MFC4666689.1"/>
    </source>
</evidence>
<gene>
    <name evidence="8" type="ORF">ACFO3G_08790</name>
</gene>
<feature type="active site" description="Nucleophile" evidence="6">
    <location>
        <position position="245"/>
    </location>
</feature>
<evidence type="ECO:0000256" key="2">
    <source>
        <dbReference type="ARBA" id="ARBA00022603"/>
    </source>
</evidence>
<dbReference type="PROSITE" id="PS51686">
    <property type="entry name" value="SAM_MT_RSMB_NOP"/>
    <property type="match status" value="1"/>
</dbReference>
<dbReference type="InterPro" id="IPR049560">
    <property type="entry name" value="MeTrfase_RsmB-F_NOP2_cat"/>
</dbReference>
<evidence type="ECO:0000256" key="1">
    <source>
        <dbReference type="ARBA" id="ARBA00022490"/>
    </source>
</evidence>
<evidence type="ECO:0000313" key="9">
    <source>
        <dbReference type="Proteomes" id="UP001596020"/>
    </source>
</evidence>
<feature type="binding site" evidence="6">
    <location>
        <position position="192"/>
    </location>
    <ligand>
        <name>S-adenosyl-L-methionine</name>
        <dbReference type="ChEBI" id="CHEBI:59789"/>
    </ligand>
</feature>
<evidence type="ECO:0000256" key="3">
    <source>
        <dbReference type="ARBA" id="ARBA00022679"/>
    </source>
</evidence>
<feature type="binding site" evidence="6">
    <location>
        <position position="175"/>
    </location>
    <ligand>
        <name>S-adenosyl-L-methionine</name>
        <dbReference type="ChEBI" id="CHEBI:59789"/>
    </ligand>
</feature>
<feature type="binding site" evidence="6">
    <location>
        <begin position="124"/>
        <end position="130"/>
    </location>
    <ligand>
        <name>S-adenosyl-L-methionine</name>
        <dbReference type="ChEBI" id="CHEBI:59789"/>
    </ligand>
</feature>
<reference evidence="9" key="1">
    <citation type="journal article" date="2019" name="Int. J. Syst. Evol. Microbiol.">
        <title>The Global Catalogue of Microorganisms (GCM) 10K type strain sequencing project: providing services to taxonomists for standard genome sequencing and annotation.</title>
        <authorList>
            <consortium name="The Broad Institute Genomics Platform"/>
            <consortium name="The Broad Institute Genome Sequencing Center for Infectious Disease"/>
            <person name="Wu L."/>
            <person name="Ma J."/>
        </authorList>
    </citation>
    <scope>NUCLEOTIDE SEQUENCE [LARGE SCALE GENOMIC DNA]</scope>
    <source>
        <strain evidence="9">CGMCC 4.7357</strain>
    </source>
</reference>
<dbReference type="Proteomes" id="UP001596020">
    <property type="component" value="Unassembled WGS sequence"/>
</dbReference>
<sequence length="480" mass="54510">MIQQLDLPKQFIDEIRDILGDNEANQLIESIQKEPSVSIRLNPHKGMNAMVWCALPFSEVYNEPYERVPWNSTFGIYLPKRPDSFTLDPLFHGAAYYVQEASSMALGVFKNHLGNRPIRALDLCAAPGGKATLLQDILPKGSMLVANEVISNRAAILSENMKKWGYPNTIVTSADPKDLSEIGPWFDLILVDAPCSGEGMFRKDPEAIAEWSVRNVERCVERQREIIDNAWKMLKPGGMIIYSTCTYNKYENEDQVNYMLQQLNAEKVDLDTTGWPDELLKAVEPIKGAKTETFAMRFMPHRTKGEGLFMAAVKKPGELTTEEEQEKKKGSKIQQEEIPLYVKNWLKHPDNFIFSTMPDGIIHAIPKVITTTLEKLQKMHVRLLQAGIDFAEVKGKNYAPAATLAHSIELDEDSFDRVDICRTEAQHYLKREAITLANDANVGYIVITYAFVPLGFMKNIGNRANNLYPHEWKIRMELKE</sequence>
<dbReference type="InterPro" id="IPR029063">
    <property type="entry name" value="SAM-dependent_MTases_sf"/>
</dbReference>
<dbReference type="Gene3D" id="3.30.70.1170">
    <property type="entry name" value="Sun protein, domain 3"/>
    <property type="match status" value="1"/>
</dbReference>
<feature type="domain" description="SAM-dependent MTase RsmB/NOP-type" evidence="7">
    <location>
        <begin position="27"/>
        <end position="316"/>
    </location>
</feature>
<dbReference type="PANTHER" id="PTHR22807:SF30">
    <property type="entry name" value="28S RRNA (CYTOSINE(4447)-C(5))-METHYLTRANSFERASE-RELATED"/>
    <property type="match status" value="1"/>
</dbReference>
<evidence type="ECO:0000256" key="6">
    <source>
        <dbReference type="PROSITE-ProRule" id="PRU01023"/>
    </source>
</evidence>
<dbReference type="PRINTS" id="PR02008">
    <property type="entry name" value="RCMTFAMILY"/>
</dbReference>
<dbReference type="EMBL" id="JBHSGO010000212">
    <property type="protein sequence ID" value="MFC4666689.1"/>
    <property type="molecule type" value="Genomic_DNA"/>
</dbReference>
<dbReference type="Pfam" id="PF01189">
    <property type="entry name" value="Methyltr_RsmB-F"/>
    <property type="match status" value="1"/>
</dbReference>
<dbReference type="InterPro" id="IPR027391">
    <property type="entry name" value="Nol1_Nop2_Fmu_2"/>
</dbReference>
<dbReference type="Pfam" id="PF17125">
    <property type="entry name" value="Methyltr_RsmF_N"/>
    <property type="match status" value="1"/>
</dbReference>
<keyword evidence="3 6" id="KW-0808">Transferase</keyword>
<keyword evidence="9" id="KW-1185">Reference proteome</keyword>
<evidence type="ECO:0000259" key="7">
    <source>
        <dbReference type="PROSITE" id="PS51686"/>
    </source>
</evidence>
<evidence type="ECO:0000256" key="5">
    <source>
        <dbReference type="ARBA" id="ARBA00022884"/>
    </source>
</evidence>
<comment type="caution">
    <text evidence="8">The sequence shown here is derived from an EMBL/GenBank/DDBJ whole genome shotgun (WGS) entry which is preliminary data.</text>
</comment>
<evidence type="ECO:0000256" key="4">
    <source>
        <dbReference type="ARBA" id="ARBA00022691"/>
    </source>
</evidence>
<dbReference type="Pfam" id="PF13636">
    <property type="entry name" value="Methyltranf_PUA"/>
    <property type="match status" value="1"/>
</dbReference>
<dbReference type="Gene3D" id="2.30.130.60">
    <property type="match status" value="1"/>
</dbReference>
<keyword evidence="2 6" id="KW-0489">Methyltransferase</keyword>
<dbReference type="InterPro" id="IPR031341">
    <property type="entry name" value="Methyltr_RsmF_N"/>
</dbReference>
<protein>
    <recommendedName>
        <fullName evidence="7">SAM-dependent MTase RsmB/NOP-type domain-containing protein</fullName>
    </recommendedName>
</protein>
<dbReference type="RefSeq" id="WP_380079998.1">
    <property type="nucleotide sequence ID" value="NZ_JBHSGO010000212.1"/>
</dbReference>
<accession>A0ABV9K9J7</accession>
<feature type="binding site" evidence="6">
    <location>
        <position position="148"/>
    </location>
    <ligand>
        <name>S-adenosyl-L-methionine</name>
        <dbReference type="ChEBI" id="CHEBI:59789"/>
    </ligand>
</feature>
<keyword evidence="5 6" id="KW-0694">RNA-binding</keyword>